<evidence type="ECO:0000256" key="5">
    <source>
        <dbReference type="ARBA" id="ARBA00022989"/>
    </source>
</evidence>
<keyword evidence="4" id="KW-0256">Endoplasmic reticulum</keyword>
<proteinExistence type="inferred from homology"/>
<dbReference type="RefSeq" id="XP_064466988.1">
    <property type="nucleotide sequence ID" value="XM_064610918.1"/>
</dbReference>
<dbReference type="EMBL" id="GGLE01004445">
    <property type="protein sequence ID" value="MBY08571.1"/>
    <property type="molecule type" value="Transcribed_RNA"/>
</dbReference>
<dbReference type="InterPro" id="IPR010742">
    <property type="entry name" value="RCAF1"/>
</dbReference>
<feature type="transmembrane region" description="Helical" evidence="7">
    <location>
        <begin position="41"/>
        <end position="59"/>
    </location>
</feature>
<dbReference type="GO" id="GO:0097250">
    <property type="term" value="P:mitochondrial respirasome assembly"/>
    <property type="evidence" value="ECO:0007669"/>
    <property type="project" value="InterPro"/>
</dbReference>
<dbReference type="GeneID" id="135378071"/>
<dbReference type="Pfam" id="PF07019">
    <property type="entry name" value="EMC6"/>
    <property type="match status" value="1"/>
</dbReference>
<keyword evidence="6 7" id="KW-0472">Membrane</keyword>
<name>A0A2R5LGC5_9ACAR</name>
<dbReference type="KEGG" id="oti:135378071"/>
<accession>A0A2R5LGC5</accession>
<evidence type="ECO:0000256" key="1">
    <source>
        <dbReference type="ARBA" id="ARBA00004477"/>
    </source>
</evidence>
<evidence type="ECO:0000256" key="3">
    <source>
        <dbReference type="ARBA" id="ARBA00022692"/>
    </source>
</evidence>
<evidence type="ECO:0000256" key="4">
    <source>
        <dbReference type="ARBA" id="ARBA00022824"/>
    </source>
</evidence>
<evidence type="ECO:0000256" key="2">
    <source>
        <dbReference type="ARBA" id="ARBA00009436"/>
    </source>
</evidence>
<protein>
    <submittedName>
        <fullName evidence="8">Putative rab5-interacting protein</fullName>
    </submittedName>
</protein>
<evidence type="ECO:0000256" key="6">
    <source>
        <dbReference type="ARBA" id="ARBA00023136"/>
    </source>
</evidence>
<keyword evidence="5 7" id="KW-1133">Transmembrane helix</keyword>
<reference evidence="8" key="1">
    <citation type="submission" date="2018-03" db="EMBL/GenBank/DDBJ databases">
        <title>The relapsing fever spirochete Borrelia turicatae persists in the highly oxidative environment of its soft-bodied tick vector.</title>
        <authorList>
            <person name="Bourret T.J."/>
            <person name="Boyle W.K."/>
            <person name="Valenzuela J.G."/>
            <person name="Oliveira F."/>
            <person name="Lopez J.E."/>
        </authorList>
    </citation>
    <scope>NUCLEOTIDE SEQUENCE</scope>
    <source>
        <strain evidence="8">Kansas strain/isolate</strain>
        <tissue evidence="8">Salivary glands</tissue>
    </source>
</reference>
<comment type="similarity">
    <text evidence="2">Belongs to the EMC6 family.</text>
</comment>
<dbReference type="AlphaFoldDB" id="A0A2R5LGC5"/>
<sequence length="126" mass="14412">MSNKRKQNERNGHTKSSLPSVWSRALTPCSEWPDKDEFLDVLYWSRQILGILLGLAWGLVPLKGFLGITLFCCVNTFLVYGYTSSFQKVDDEEYGGVWELAKEGFMTSFAGFLVTWIMIYSATQYD</sequence>
<dbReference type="InterPro" id="IPR029008">
    <property type="entry name" value="EMC6-like"/>
</dbReference>
<comment type="subcellular location">
    <subcellularLocation>
        <location evidence="1">Endoplasmic reticulum membrane</location>
        <topology evidence="1">Multi-pass membrane protein</topology>
    </subcellularLocation>
</comment>
<feature type="transmembrane region" description="Helical" evidence="7">
    <location>
        <begin position="104"/>
        <end position="123"/>
    </location>
</feature>
<keyword evidence="3 7" id="KW-0812">Transmembrane</keyword>
<dbReference type="PANTHER" id="PTHR12906:SF0">
    <property type="entry name" value="GEL COMPLEX SUBUNIT OPTI"/>
    <property type="match status" value="1"/>
</dbReference>
<dbReference type="PANTHER" id="PTHR12906">
    <property type="entry name" value="PROTEIN C20ORF24 RAB5-INTERACTING PROTEIN"/>
    <property type="match status" value="1"/>
</dbReference>
<organism evidence="8">
    <name type="scientific">Ornithodoros turicata</name>
    <dbReference type="NCBI Taxonomy" id="34597"/>
    <lineage>
        <taxon>Eukaryota</taxon>
        <taxon>Metazoa</taxon>
        <taxon>Ecdysozoa</taxon>
        <taxon>Arthropoda</taxon>
        <taxon>Chelicerata</taxon>
        <taxon>Arachnida</taxon>
        <taxon>Acari</taxon>
        <taxon>Parasitiformes</taxon>
        <taxon>Ixodida</taxon>
        <taxon>Ixodoidea</taxon>
        <taxon>Argasidae</taxon>
        <taxon>Ornithodorinae</taxon>
        <taxon>Ornithodoros</taxon>
    </lineage>
</organism>
<dbReference type="GO" id="GO:0005789">
    <property type="term" value="C:endoplasmic reticulum membrane"/>
    <property type="evidence" value="ECO:0007669"/>
    <property type="project" value="UniProtKB-SubCell"/>
</dbReference>
<evidence type="ECO:0000256" key="7">
    <source>
        <dbReference type="SAM" id="Phobius"/>
    </source>
</evidence>
<dbReference type="GO" id="GO:0005739">
    <property type="term" value="C:mitochondrion"/>
    <property type="evidence" value="ECO:0007669"/>
    <property type="project" value="GOC"/>
</dbReference>
<evidence type="ECO:0000313" key="8">
    <source>
        <dbReference type="EMBL" id="MBY08571.1"/>
    </source>
</evidence>